<dbReference type="SMART" id="SM01057">
    <property type="entry name" value="Carb_anhydrase"/>
    <property type="match status" value="1"/>
</dbReference>
<dbReference type="PROSITE" id="PS51144">
    <property type="entry name" value="ALPHA_CA_2"/>
    <property type="match status" value="1"/>
</dbReference>
<evidence type="ECO:0000259" key="5">
    <source>
        <dbReference type="PROSITE" id="PS51144"/>
    </source>
</evidence>
<dbReference type="GO" id="GO:0005737">
    <property type="term" value="C:cytoplasm"/>
    <property type="evidence" value="ECO:0007669"/>
    <property type="project" value="TreeGrafter"/>
</dbReference>
<dbReference type="EC" id="4.2.1.1" evidence="4"/>
<evidence type="ECO:0000256" key="1">
    <source>
        <dbReference type="ARBA" id="ARBA00010718"/>
    </source>
</evidence>
<organism evidence="6 7">
    <name type="scientific">Clunio marinus</name>
    <dbReference type="NCBI Taxonomy" id="568069"/>
    <lineage>
        <taxon>Eukaryota</taxon>
        <taxon>Metazoa</taxon>
        <taxon>Ecdysozoa</taxon>
        <taxon>Arthropoda</taxon>
        <taxon>Hexapoda</taxon>
        <taxon>Insecta</taxon>
        <taxon>Pterygota</taxon>
        <taxon>Neoptera</taxon>
        <taxon>Endopterygota</taxon>
        <taxon>Diptera</taxon>
        <taxon>Nematocera</taxon>
        <taxon>Chironomoidea</taxon>
        <taxon>Chironomidae</taxon>
        <taxon>Clunio</taxon>
    </lineage>
</organism>
<feature type="signal peptide" evidence="4">
    <location>
        <begin position="1"/>
        <end position="19"/>
    </location>
</feature>
<comment type="similarity">
    <text evidence="1 4">Belongs to the alpha-carbonic anhydrase family.</text>
</comment>
<dbReference type="InterPro" id="IPR036398">
    <property type="entry name" value="CA_dom_sf"/>
</dbReference>
<evidence type="ECO:0000313" key="6">
    <source>
        <dbReference type="EMBL" id="CRL05831.1"/>
    </source>
</evidence>
<name>A0A1J1J0A4_9DIPT</name>
<keyword evidence="3 4" id="KW-0862">Zinc</keyword>
<comment type="cofactor">
    <cofactor evidence="4">
        <name>Zn(2+)</name>
        <dbReference type="ChEBI" id="CHEBI:29105"/>
    </cofactor>
</comment>
<dbReference type="CDD" id="cd00326">
    <property type="entry name" value="alpha_CA"/>
    <property type="match status" value="1"/>
</dbReference>
<dbReference type="GO" id="GO:0004089">
    <property type="term" value="F:carbonate dehydratase activity"/>
    <property type="evidence" value="ECO:0007669"/>
    <property type="project" value="UniProtKB-UniRule"/>
</dbReference>
<sequence>MKPIVLGNIFTILFGLSQTFDTKANSHLWMIPSKIGRITNKFPSTSITDIFGDISPVAYNERNLRSEKETFSYDESDPYGPQNWGRLSEHCDGSQQSPISLYSNDSLEIYRRPLRIQHLDTIPNSLTFRNNGHSFTITFNYPGSRVAAVSGGPLKNSYVISQVHWHWGMNDYDGSEHILDFRRYSAEAHIVTYNSKYGSLTNAMNQPKGLAVLGFLYEIDNSYGASDIPFGFLVENVIESGSSYVENSHLFSLRHIIQSMEFDYLSYKGSLTTPNCFETVTWIVSTKPLKISSHDLAQLRRIKDEKGKPILMNYRPIQRTNYRDVDKYCSQSQYTQKYY</sequence>
<dbReference type="AlphaFoldDB" id="A0A1J1J0A4"/>
<accession>A0A1J1J0A4</accession>
<dbReference type="PROSITE" id="PS00162">
    <property type="entry name" value="ALPHA_CA_1"/>
    <property type="match status" value="1"/>
</dbReference>
<feature type="domain" description="Alpha-carbonic anhydrase" evidence="5">
    <location>
        <begin position="69"/>
        <end position="329"/>
    </location>
</feature>
<dbReference type="PANTHER" id="PTHR18952:SF124">
    <property type="entry name" value="CARBONIC ANHYDRASE 7"/>
    <property type="match status" value="1"/>
</dbReference>
<comment type="catalytic activity">
    <reaction evidence="4">
        <text>hydrogencarbonate + H(+) = CO2 + H2O</text>
        <dbReference type="Rhea" id="RHEA:10748"/>
        <dbReference type="ChEBI" id="CHEBI:15377"/>
        <dbReference type="ChEBI" id="CHEBI:15378"/>
        <dbReference type="ChEBI" id="CHEBI:16526"/>
        <dbReference type="ChEBI" id="CHEBI:17544"/>
        <dbReference type="EC" id="4.2.1.1"/>
    </reaction>
</comment>
<reference evidence="6 7" key="1">
    <citation type="submission" date="2015-04" db="EMBL/GenBank/DDBJ databases">
        <authorList>
            <person name="Syromyatnikov M.Y."/>
            <person name="Popov V.N."/>
        </authorList>
    </citation>
    <scope>NUCLEOTIDE SEQUENCE [LARGE SCALE GENOMIC DNA]</scope>
</reference>
<dbReference type="PANTHER" id="PTHR18952">
    <property type="entry name" value="CARBONIC ANHYDRASE"/>
    <property type="match status" value="1"/>
</dbReference>
<keyword evidence="7" id="KW-1185">Reference proteome</keyword>
<dbReference type="Pfam" id="PF00194">
    <property type="entry name" value="Carb_anhydrase"/>
    <property type="match status" value="1"/>
</dbReference>
<dbReference type="SUPFAM" id="SSF51069">
    <property type="entry name" value="Carbonic anhydrase"/>
    <property type="match status" value="1"/>
</dbReference>
<dbReference type="InterPro" id="IPR018338">
    <property type="entry name" value="Carbonic_anhydrase_a-class_CS"/>
</dbReference>
<evidence type="ECO:0000256" key="4">
    <source>
        <dbReference type="RuleBase" id="RU367011"/>
    </source>
</evidence>
<dbReference type="InterPro" id="IPR001148">
    <property type="entry name" value="CA_dom"/>
</dbReference>
<gene>
    <name evidence="6" type="ORF">CLUMA_CG018858</name>
</gene>
<dbReference type="EMBL" id="CVRI01000065">
    <property type="protein sequence ID" value="CRL05831.1"/>
    <property type="molecule type" value="Genomic_DNA"/>
</dbReference>
<evidence type="ECO:0000256" key="2">
    <source>
        <dbReference type="ARBA" id="ARBA00022723"/>
    </source>
</evidence>
<dbReference type="OrthoDB" id="429145at2759"/>
<dbReference type="Gene3D" id="3.10.200.10">
    <property type="entry name" value="Alpha carbonic anhydrase"/>
    <property type="match status" value="1"/>
</dbReference>
<protein>
    <recommendedName>
        <fullName evidence="4">Carbonic anhydrase</fullName>
        <ecNumber evidence="4">4.2.1.1</ecNumber>
    </recommendedName>
</protein>
<dbReference type="GO" id="GO:0008270">
    <property type="term" value="F:zinc ion binding"/>
    <property type="evidence" value="ECO:0007669"/>
    <property type="project" value="UniProtKB-UniRule"/>
</dbReference>
<feature type="chain" id="PRO_5025083561" description="Carbonic anhydrase" evidence="4">
    <location>
        <begin position="20"/>
        <end position="339"/>
    </location>
</feature>
<evidence type="ECO:0000313" key="7">
    <source>
        <dbReference type="Proteomes" id="UP000183832"/>
    </source>
</evidence>
<dbReference type="InterPro" id="IPR023561">
    <property type="entry name" value="Carbonic_anhydrase_a-class"/>
</dbReference>
<keyword evidence="2 4" id="KW-0479">Metal-binding</keyword>
<comment type="function">
    <text evidence="4">Reversible hydration of carbon dioxide.</text>
</comment>
<proteinExistence type="inferred from homology"/>
<keyword evidence="4" id="KW-0732">Signal</keyword>
<dbReference type="STRING" id="568069.A0A1J1J0A4"/>
<keyword evidence="4" id="KW-0456">Lyase</keyword>
<evidence type="ECO:0000256" key="3">
    <source>
        <dbReference type="ARBA" id="ARBA00022833"/>
    </source>
</evidence>
<dbReference type="Proteomes" id="UP000183832">
    <property type="component" value="Unassembled WGS sequence"/>
</dbReference>